<evidence type="ECO:0000256" key="8">
    <source>
        <dbReference type="ARBA" id="ARBA00023315"/>
    </source>
</evidence>
<reference evidence="14 15" key="1">
    <citation type="journal article" date="2018" name="Mar. Genomics">
        <title>Complete genome sequence of Marinifilaceae bacterium strain SPP2, isolated from the Antarctic marine sediment.</title>
        <authorList>
            <person name="Watanabe M."/>
            <person name="Kojima H."/>
            <person name="Fukui M."/>
        </authorList>
    </citation>
    <scope>NUCLEOTIDE SEQUENCE [LARGE SCALE GENOMIC DNA]</scope>
    <source>
        <strain evidence="14 15">SPP2</strain>
    </source>
</reference>
<proteinExistence type="inferred from homology"/>
<keyword evidence="6 13" id="KW-1133">Transmembrane helix</keyword>
<keyword evidence="3" id="KW-0808">Transferase</keyword>
<evidence type="ECO:0000256" key="5">
    <source>
        <dbReference type="ARBA" id="ARBA00022729"/>
    </source>
</evidence>
<evidence type="ECO:0000256" key="7">
    <source>
        <dbReference type="ARBA" id="ARBA00023136"/>
    </source>
</evidence>
<dbReference type="InterPro" id="IPR044021">
    <property type="entry name" value="CrtO"/>
</dbReference>
<evidence type="ECO:0000256" key="10">
    <source>
        <dbReference type="ARBA" id="ARBA00023603"/>
    </source>
</evidence>
<evidence type="ECO:0000256" key="13">
    <source>
        <dbReference type="SAM" id="Phobius"/>
    </source>
</evidence>
<sequence>MRNFTKSIVFGFKTEIQTEVYERLGVRHFKKIVPFGDFWIRLYNKVFTKQLSVFTSRQNAILWFIFTLVVEFVHCTALIFLLWLTIQSTINAEYYKALKITLINIVINLYPIFVQRYNRIRILRTYKITMTDLNTF</sequence>
<evidence type="ECO:0000256" key="1">
    <source>
        <dbReference type="ARBA" id="ARBA00004162"/>
    </source>
</evidence>
<reference evidence="15" key="2">
    <citation type="journal article" date="2020" name="Antonie Van Leeuwenhoek">
        <title>Labilibaculum antarcticum sp. nov., a novel facultative anaerobic, psychrotorelant bacterium isolated from marine sediment of Antarctica.</title>
        <authorList>
            <person name="Watanabe M."/>
            <person name="Kojima H."/>
            <person name="Fukui M."/>
        </authorList>
    </citation>
    <scope>NUCLEOTIDE SEQUENCE [LARGE SCALE GENOMIC DNA]</scope>
    <source>
        <strain evidence="15">SPP2</strain>
    </source>
</reference>
<gene>
    <name evidence="14" type="ORF">ALGA_0023</name>
</gene>
<name>A0A1Y1CDJ8_9BACT</name>
<comment type="subcellular location">
    <subcellularLocation>
        <location evidence="1">Cell membrane</location>
        <topology evidence="1">Single-pass membrane protein</topology>
    </subcellularLocation>
</comment>
<keyword evidence="15" id="KW-1185">Reference proteome</keyword>
<dbReference type="Pfam" id="PF18927">
    <property type="entry name" value="CrtO"/>
    <property type="match status" value="1"/>
</dbReference>
<evidence type="ECO:0000256" key="4">
    <source>
        <dbReference type="ARBA" id="ARBA00022692"/>
    </source>
</evidence>
<dbReference type="GO" id="GO:0005886">
    <property type="term" value="C:plasma membrane"/>
    <property type="evidence" value="ECO:0007669"/>
    <property type="project" value="UniProtKB-SubCell"/>
</dbReference>
<dbReference type="EMBL" id="AP018042">
    <property type="protein sequence ID" value="BAX78418.1"/>
    <property type="molecule type" value="Genomic_DNA"/>
</dbReference>
<evidence type="ECO:0000256" key="12">
    <source>
        <dbReference type="ARBA" id="ARBA00025324"/>
    </source>
</evidence>
<accession>A0A1Y1CDJ8</accession>
<keyword evidence="7 13" id="KW-0472">Membrane</keyword>
<dbReference type="AlphaFoldDB" id="A0A1Y1CDJ8"/>
<dbReference type="OrthoDB" id="883215at2"/>
<feature type="transmembrane region" description="Helical" evidence="13">
    <location>
        <begin position="60"/>
        <end position="85"/>
    </location>
</feature>
<dbReference type="KEGG" id="mbas:ALGA_0023"/>
<organism evidence="14 15">
    <name type="scientific">Labilibaculum antarcticum</name>
    <dbReference type="NCBI Taxonomy" id="1717717"/>
    <lineage>
        <taxon>Bacteria</taxon>
        <taxon>Pseudomonadati</taxon>
        <taxon>Bacteroidota</taxon>
        <taxon>Bacteroidia</taxon>
        <taxon>Marinilabiliales</taxon>
        <taxon>Marinifilaceae</taxon>
        <taxon>Labilibaculum</taxon>
    </lineage>
</organism>
<feature type="transmembrane region" description="Helical" evidence="13">
    <location>
        <begin position="97"/>
        <end position="114"/>
    </location>
</feature>
<dbReference type="UniPathway" id="UPA00029">
    <property type="reaction ID" value="UER00560"/>
</dbReference>
<evidence type="ECO:0000313" key="14">
    <source>
        <dbReference type="EMBL" id="BAX78418.1"/>
    </source>
</evidence>
<dbReference type="RefSeq" id="WP_096427359.1">
    <property type="nucleotide sequence ID" value="NZ_AP018042.1"/>
</dbReference>
<keyword evidence="5" id="KW-0732">Signal</keyword>
<protein>
    <recommendedName>
        <fullName evidence="11">Glycosyl-4,4'-diaponeurosporenoate acyltransferase</fullName>
    </recommendedName>
</protein>
<keyword evidence="8" id="KW-0012">Acyltransferase</keyword>
<evidence type="ECO:0000313" key="15">
    <source>
        <dbReference type="Proteomes" id="UP000218267"/>
    </source>
</evidence>
<evidence type="ECO:0000256" key="6">
    <source>
        <dbReference type="ARBA" id="ARBA00022989"/>
    </source>
</evidence>
<dbReference type="GO" id="GO:0016746">
    <property type="term" value="F:acyltransferase activity"/>
    <property type="evidence" value="ECO:0007669"/>
    <property type="project" value="UniProtKB-KW"/>
</dbReference>
<evidence type="ECO:0000256" key="11">
    <source>
        <dbReference type="ARBA" id="ARBA00023667"/>
    </source>
</evidence>
<comment type="similarity">
    <text evidence="10">Belongs to the acyltransferase CrtO family.</text>
</comment>
<keyword evidence="2" id="KW-1003">Cell membrane</keyword>
<evidence type="ECO:0000256" key="3">
    <source>
        <dbReference type="ARBA" id="ARBA00022679"/>
    </source>
</evidence>
<comment type="pathway">
    <text evidence="9">Carotenoid biosynthesis; staphyloxanthin biosynthesis; staphyloxanthin from farnesyl diphosphate: step 5/5.</text>
</comment>
<dbReference type="Proteomes" id="UP000218267">
    <property type="component" value="Chromosome"/>
</dbReference>
<evidence type="ECO:0000256" key="2">
    <source>
        <dbReference type="ARBA" id="ARBA00022475"/>
    </source>
</evidence>
<evidence type="ECO:0000256" key="9">
    <source>
        <dbReference type="ARBA" id="ARBA00023588"/>
    </source>
</evidence>
<comment type="function">
    <text evidence="12">Catalyzes the acylation of glycosyl-4,4'-diaponeurosporenoate, i.e. the esterification of glucose at the C6'' position with the carboxyl group of the C(15) fatty acid 12-methyltetradecanoic acid, to yield staphyloxanthin. This is the last step in the biosynthesis of this orange pigment, present in most staphylococci strains.</text>
</comment>
<keyword evidence="4 13" id="KW-0812">Transmembrane</keyword>